<name>A0A7J6WEW2_THATH</name>
<protein>
    <recommendedName>
        <fullName evidence="4">DUF4283 domain-containing protein</fullName>
    </recommendedName>
</protein>
<comment type="caution">
    <text evidence="2">The sequence shown here is derived from an EMBL/GenBank/DDBJ whole genome shotgun (WGS) entry which is preliminary data.</text>
</comment>
<dbReference type="OrthoDB" id="940001at2759"/>
<keyword evidence="3" id="KW-1185">Reference proteome</keyword>
<reference evidence="2 3" key="1">
    <citation type="submission" date="2020-06" db="EMBL/GenBank/DDBJ databases">
        <title>Transcriptomic and genomic resources for Thalictrum thalictroides and T. hernandezii: Facilitating candidate gene discovery in an emerging model plant lineage.</title>
        <authorList>
            <person name="Arias T."/>
            <person name="Riano-Pachon D.M."/>
            <person name="Di Stilio V.S."/>
        </authorList>
    </citation>
    <scope>NUCLEOTIDE SEQUENCE [LARGE SCALE GENOMIC DNA]</scope>
    <source>
        <strain evidence="3">cv. WT478/WT964</strain>
        <tissue evidence="2">Leaves</tissue>
    </source>
</reference>
<feature type="compositionally biased region" description="Basic and acidic residues" evidence="1">
    <location>
        <begin position="611"/>
        <end position="638"/>
    </location>
</feature>
<feature type="compositionally biased region" description="Acidic residues" evidence="1">
    <location>
        <begin position="511"/>
        <end position="520"/>
    </location>
</feature>
<proteinExistence type="predicted"/>
<feature type="compositionally biased region" description="Polar residues" evidence="1">
    <location>
        <begin position="521"/>
        <end position="531"/>
    </location>
</feature>
<evidence type="ECO:0008006" key="4">
    <source>
        <dbReference type="Google" id="ProtNLM"/>
    </source>
</evidence>
<evidence type="ECO:0000256" key="1">
    <source>
        <dbReference type="SAM" id="MobiDB-lite"/>
    </source>
</evidence>
<gene>
    <name evidence="2" type="ORF">FRX31_014502</name>
</gene>
<dbReference type="Proteomes" id="UP000554482">
    <property type="component" value="Unassembled WGS sequence"/>
</dbReference>
<feature type="region of interest" description="Disordered" evidence="1">
    <location>
        <begin position="547"/>
        <end position="583"/>
    </location>
</feature>
<feature type="compositionally biased region" description="Basic and acidic residues" evidence="1">
    <location>
        <begin position="547"/>
        <end position="568"/>
    </location>
</feature>
<feature type="region of interest" description="Disordered" evidence="1">
    <location>
        <begin position="380"/>
        <end position="399"/>
    </location>
</feature>
<organism evidence="2 3">
    <name type="scientific">Thalictrum thalictroides</name>
    <name type="common">Rue-anemone</name>
    <name type="synonym">Anemone thalictroides</name>
    <dbReference type="NCBI Taxonomy" id="46969"/>
    <lineage>
        <taxon>Eukaryota</taxon>
        <taxon>Viridiplantae</taxon>
        <taxon>Streptophyta</taxon>
        <taxon>Embryophyta</taxon>
        <taxon>Tracheophyta</taxon>
        <taxon>Spermatophyta</taxon>
        <taxon>Magnoliopsida</taxon>
        <taxon>Ranunculales</taxon>
        <taxon>Ranunculaceae</taxon>
        <taxon>Thalictroideae</taxon>
        <taxon>Thalictrum</taxon>
    </lineage>
</organism>
<evidence type="ECO:0000313" key="3">
    <source>
        <dbReference type="Proteomes" id="UP000554482"/>
    </source>
</evidence>
<evidence type="ECO:0000313" key="2">
    <source>
        <dbReference type="EMBL" id="KAF5195911.1"/>
    </source>
</evidence>
<feature type="region of interest" description="Disordered" evidence="1">
    <location>
        <begin position="506"/>
        <end position="531"/>
    </location>
</feature>
<dbReference type="AlphaFoldDB" id="A0A7J6WEW2"/>
<accession>A0A7J6WEW2</accession>
<feature type="region of interest" description="Disordered" evidence="1">
    <location>
        <begin position="606"/>
        <end position="638"/>
    </location>
</feature>
<sequence length="775" mass="87145">MLMNRRIGAKWTGRRVCRFSKVESKVFEYVWFKGEEKSEEVMLNERGSKGYFETRTSVGVASWLGKVLCHWSMEGNSGNREKYEDVWGSALVIRKKNKGGEYALCLFFNKRYGGRASSICYPQGFAKGGWTEVGSRMLELFDLNLFRRSEHTRVDERGAETWGRSRREEQVGHGRNNNGVSYNIERRGNEAYLKMEGQEKILNSEKWLKVVVMEGTIKGSIELGDIINEVEKKLVGATCKAMESGELMIFLQTEKEAVELARAGKKTFGGIVFKIQRWKCEMNSIMGALTVVDRWVWLRGVPYHLKTEEVIKRIGSTIGDIREIEEESLKVESSGVRIKIKMFDLSKCPRYITVKEKGYNYIIVIVPEFSTRMNRSWTSVVRSGGEGSKGARQPETEKTGTGVVVVGERGGDKTCGEGRVGHVAMSEEEVPPGFGGIVTLPAVEIDSLREGTMRVASLNVSEDRLEKDEVGEAGVEAANREATVYTKKGDETREGIGTSSFFEVLHREDREEGVEQDNEGESTSGPSRVSNSIVEEAQTVIEVEVGERGVFRKGGPRRERSKSREKNRARTKTPIRKGGGMGFGPSLVLSKRIEWEAHRRAVLKSKSGKSIQKEKAEKIQMRKKEREDVQVVKEGDSEKGTQVTGRVLRIEDVSNETPVVEFDESSDLRMEFSEGEDVNDREFDPKNSNKDILLSLARCSSEEDIDNWFKWVVLPSSTDLGLTHKFGNDFLKKYLRNLCMKSLGKNLVEEVRNGGDIVLIEEEGEGGVTIVNNVG</sequence>
<dbReference type="EMBL" id="JABWDY010016703">
    <property type="protein sequence ID" value="KAF5195911.1"/>
    <property type="molecule type" value="Genomic_DNA"/>
</dbReference>